<name>K0KF05_WICCF</name>
<keyword evidence="2" id="KW-0687">Ribonucleoprotein</keyword>
<feature type="region of interest" description="Disordered" evidence="1">
    <location>
        <begin position="28"/>
        <end position="55"/>
    </location>
</feature>
<comment type="caution">
    <text evidence="2">The sequence shown here is derived from an EMBL/GenBank/DDBJ whole genome shotgun (WGS) entry which is preliminary data.</text>
</comment>
<dbReference type="CDD" id="cd23703">
    <property type="entry name" value="mS26_PET12"/>
    <property type="match status" value="1"/>
</dbReference>
<sequence>MVKGPAKYGGKSGTLPVVRQIFKKPIKPVERIPDKNSGYAPNVKEPRNSSREQKLPEFMTIKDRINKTVQLPKNQPTNINARTPEQKLKQEKAQLRRQYFIHSMNTEENRLKQEKLDEEKRIAFEKAQEEKYMVKPSPLAELTLPTLSSYLDGPLMRQRTKEETRLLKTKRNANRLNLEFETKLNRSSDLLQLYYSAENFITKESDLLKAVEEAFAPGNEVIPASNPEYIGNHYAEDVGDALFGTIDNHPGLGHVEGQLNGDNKKFKQEVAARANELLNQHKEVDA</sequence>
<evidence type="ECO:0000313" key="2">
    <source>
        <dbReference type="EMBL" id="CCH43720.1"/>
    </source>
</evidence>
<dbReference type="eggNOG" id="ENOG502QTCF">
    <property type="taxonomic scope" value="Eukaryota"/>
</dbReference>
<dbReference type="Proteomes" id="UP000009328">
    <property type="component" value="Unassembled WGS sequence"/>
</dbReference>
<reference evidence="2 3" key="1">
    <citation type="journal article" date="2012" name="Eukaryot. Cell">
        <title>Draft genome sequence of Wickerhamomyces ciferrii NRRL Y-1031 F-60-10.</title>
        <authorList>
            <person name="Schneider J."/>
            <person name="Andrea H."/>
            <person name="Blom J."/>
            <person name="Jaenicke S."/>
            <person name="Ruckert C."/>
            <person name="Schorsch C."/>
            <person name="Szczepanowski R."/>
            <person name="Farwick M."/>
            <person name="Goesmann A."/>
            <person name="Puhler A."/>
            <person name="Schaffer S."/>
            <person name="Tauch A."/>
            <person name="Kohler T."/>
            <person name="Brinkrolf K."/>
        </authorList>
    </citation>
    <scope>NUCLEOTIDE SEQUENCE [LARGE SCALE GENOMIC DNA]</scope>
    <source>
        <strain evidence="3">ATCC 14091 / BCRC 22168 / CBS 111 / JCM 3599 / NBRC 0793 / NRRL Y-1031 F-60-10</strain>
    </source>
</reference>
<dbReference type="GO" id="GO:0005840">
    <property type="term" value="C:ribosome"/>
    <property type="evidence" value="ECO:0007669"/>
    <property type="project" value="UniProtKB-KW"/>
</dbReference>
<evidence type="ECO:0000313" key="3">
    <source>
        <dbReference type="Proteomes" id="UP000009328"/>
    </source>
</evidence>
<gene>
    <name evidence="2" type="ORF">BN7_3274</name>
</gene>
<proteinExistence type="predicted"/>
<accession>K0KF05</accession>
<keyword evidence="2" id="KW-0689">Ribosomal protein</keyword>
<protein>
    <submittedName>
        <fullName evidence="2">37S ribosomal protein, mitochondrial</fullName>
    </submittedName>
</protein>
<dbReference type="EMBL" id="CAIF01000088">
    <property type="protein sequence ID" value="CCH43720.1"/>
    <property type="molecule type" value="Genomic_DNA"/>
</dbReference>
<dbReference type="FunCoup" id="K0KF05">
    <property type="interactions" value="118"/>
</dbReference>
<dbReference type="Pfam" id="PF26163">
    <property type="entry name" value="mS26"/>
    <property type="match status" value="1"/>
</dbReference>
<evidence type="ECO:0000256" key="1">
    <source>
        <dbReference type="SAM" id="MobiDB-lite"/>
    </source>
</evidence>
<organism evidence="2 3">
    <name type="scientific">Wickerhamomyces ciferrii (strain ATCC 14091 / BCRC 22168 / CBS 111 / JCM 3599 / NBRC 0793 / NRRL Y-1031 F-60-10)</name>
    <name type="common">Yeast</name>
    <name type="synonym">Pichia ciferrii</name>
    <dbReference type="NCBI Taxonomy" id="1206466"/>
    <lineage>
        <taxon>Eukaryota</taxon>
        <taxon>Fungi</taxon>
        <taxon>Dikarya</taxon>
        <taxon>Ascomycota</taxon>
        <taxon>Saccharomycotina</taxon>
        <taxon>Saccharomycetes</taxon>
        <taxon>Phaffomycetales</taxon>
        <taxon>Wickerhamomycetaceae</taxon>
        <taxon>Wickerhamomyces</taxon>
    </lineage>
</organism>
<dbReference type="HOGENOM" id="CLU_079416_0_0_1"/>
<dbReference type="AlphaFoldDB" id="K0KF05"/>
<feature type="compositionally biased region" description="Basic and acidic residues" evidence="1">
    <location>
        <begin position="44"/>
        <end position="55"/>
    </location>
</feature>
<dbReference type="InParanoid" id="K0KF05"/>
<dbReference type="InterPro" id="IPR058940">
    <property type="entry name" value="mS26_fungi"/>
</dbReference>
<keyword evidence="3" id="KW-1185">Reference proteome</keyword>